<proteinExistence type="inferred from homology"/>
<dbReference type="EMBL" id="WNUR01001121">
    <property type="protein sequence ID" value="MDZ7543378.1"/>
    <property type="molecule type" value="Genomic_DNA"/>
</dbReference>
<evidence type="ECO:0000256" key="4">
    <source>
        <dbReference type="ARBA" id="ARBA00022692"/>
    </source>
</evidence>
<evidence type="ECO:0000313" key="9">
    <source>
        <dbReference type="EMBL" id="MDZ7543378.1"/>
    </source>
</evidence>
<dbReference type="Pfam" id="PF02308">
    <property type="entry name" value="MgtC"/>
    <property type="match status" value="1"/>
</dbReference>
<feature type="non-terminal residue" evidence="9">
    <location>
        <position position="119"/>
    </location>
</feature>
<feature type="domain" description="MgtC/SapB/SrpB/YhiD N-terminal" evidence="8">
    <location>
        <begin position="12"/>
        <end position="119"/>
    </location>
</feature>
<keyword evidence="5 7" id="KW-1133">Transmembrane helix</keyword>
<evidence type="ECO:0000256" key="6">
    <source>
        <dbReference type="ARBA" id="ARBA00023136"/>
    </source>
</evidence>
<evidence type="ECO:0000256" key="1">
    <source>
        <dbReference type="ARBA" id="ARBA00004651"/>
    </source>
</evidence>
<evidence type="ECO:0000313" key="10">
    <source>
        <dbReference type="Proteomes" id="UP001288944"/>
    </source>
</evidence>
<dbReference type="PANTHER" id="PTHR33778">
    <property type="entry name" value="PROTEIN MGTC"/>
    <property type="match status" value="1"/>
</dbReference>
<evidence type="ECO:0000256" key="5">
    <source>
        <dbReference type="ARBA" id="ARBA00022989"/>
    </source>
</evidence>
<feature type="transmembrane region" description="Helical" evidence="7">
    <location>
        <begin position="35"/>
        <end position="53"/>
    </location>
</feature>
<dbReference type="GO" id="GO:0005886">
    <property type="term" value="C:plasma membrane"/>
    <property type="evidence" value="ECO:0007669"/>
    <property type="project" value="UniProtKB-SubCell"/>
</dbReference>
<dbReference type="AlphaFoldDB" id="A0AAW9KG74"/>
<dbReference type="InterPro" id="IPR003416">
    <property type="entry name" value="MgtC/SapB/SrpB/YhiD_fam"/>
</dbReference>
<evidence type="ECO:0000256" key="2">
    <source>
        <dbReference type="ARBA" id="ARBA00009298"/>
    </source>
</evidence>
<keyword evidence="4 7" id="KW-0812">Transmembrane</keyword>
<comment type="caution">
    <text evidence="9">The sequence shown here is derived from an EMBL/GenBank/DDBJ whole genome shotgun (WGS) entry which is preliminary data.</text>
</comment>
<name>A0AAW9KG74_CLOPF</name>
<keyword evidence="6 7" id="KW-0472">Membrane</keyword>
<organism evidence="9 10">
    <name type="scientific">Clostridium perfringens</name>
    <dbReference type="NCBI Taxonomy" id="1502"/>
    <lineage>
        <taxon>Bacteria</taxon>
        <taxon>Bacillati</taxon>
        <taxon>Bacillota</taxon>
        <taxon>Clostridia</taxon>
        <taxon>Eubacteriales</taxon>
        <taxon>Clostridiaceae</taxon>
        <taxon>Clostridium</taxon>
    </lineage>
</organism>
<reference evidence="9" key="1">
    <citation type="submission" date="2019-11" db="EMBL/GenBank/DDBJ databases">
        <title>Characterization of Clostridium perfringens isolates from swine manure treated agricultural soils.</title>
        <authorList>
            <person name="Wushke S.T."/>
        </authorList>
    </citation>
    <scope>NUCLEOTIDE SEQUENCE</scope>
    <source>
        <strain evidence="9">X62</strain>
    </source>
</reference>
<gene>
    <name evidence="9" type="ORF">GNF83_19810</name>
</gene>
<feature type="transmembrane region" description="Helical" evidence="7">
    <location>
        <begin position="6"/>
        <end position="23"/>
    </location>
</feature>
<evidence type="ECO:0000256" key="3">
    <source>
        <dbReference type="ARBA" id="ARBA00022475"/>
    </source>
</evidence>
<sequence length="119" mass="12680">MPLSIREIIIRLIFSVFVGGIIGYERERKRRAAGLRTHILVCVGATIISLLQIDIGNKAIAIIEANKDLSEIIKIDYGRLGAQVITGVGFIGAGAIVHTKGNIKGLTTAATLWVVACLG</sequence>
<keyword evidence="3" id="KW-1003">Cell membrane</keyword>
<evidence type="ECO:0000256" key="7">
    <source>
        <dbReference type="SAM" id="Phobius"/>
    </source>
</evidence>
<protein>
    <submittedName>
        <fullName evidence="9">MgtC/SapB family protein</fullName>
    </submittedName>
</protein>
<comment type="similarity">
    <text evidence="2">Belongs to the MgtC/SapB family.</text>
</comment>
<accession>A0AAW9KG74</accession>
<comment type="subcellular location">
    <subcellularLocation>
        <location evidence="1">Cell membrane</location>
        <topology evidence="1">Multi-pass membrane protein</topology>
    </subcellularLocation>
</comment>
<dbReference type="Proteomes" id="UP001288944">
    <property type="component" value="Unassembled WGS sequence"/>
</dbReference>
<dbReference type="PANTHER" id="PTHR33778:SF1">
    <property type="entry name" value="MAGNESIUM TRANSPORTER YHID-RELATED"/>
    <property type="match status" value="1"/>
</dbReference>
<dbReference type="PRINTS" id="PR01837">
    <property type="entry name" value="MGTCSAPBPROT"/>
</dbReference>
<evidence type="ECO:0000259" key="8">
    <source>
        <dbReference type="Pfam" id="PF02308"/>
    </source>
</evidence>
<dbReference type="InterPro" id="IPR049177">
    <property type="entry name" value="MgtC_SapB_SrpB_YhiD_N"/>
</dbReference>